<keyword evidence="3" id="KW-1185">Reference proteome</keyword>
<dbReference type="EMBL" id="JBBBZM010000011">
    <property type="protein sequence ID" value="KAL0639488.1"/>
    <property type="molecule type" value="Genomic_DNA"/>
</dbReference>
<accession>A0ABR3GUG9</accession>
<feature type="signal peptide" evidence="1">
    <location>
        <begin position="1"/>
        <end position="19"/>
    </location>
</feature>
<keyword evidence="1" id="KW-0732">Signal</keyword>
<organism evidence="2 3">
    <name type="scientific">Discina gigas</name>
    <dbReference type="NCBI Taxonomy" id="1032678"/>
    <lineage>
        <taxon>Eukaryota</taxon>
        <taxon>Fungi</taxon>
        <taxon>Dikarya</taxon>
        <taxon>Ascomycota</taxon>
        <taxon>Pezizomycotina</taxon>
        <taxon>Pezizomycetes</taxon>
        <taxon>Pezizales</taxon>
        <taxon>Discinaceae</taxon>
        <taxon>Discina</taxon>
    </lineage>
</organism>
<evidence type="ECO:0000256" key="1">
    <source>
        <dbReference type="SAM" id="SignalP"/>
    </source>
</evidence>
<feature type="chain" id="PRO_5045483003" description="Apple domain-containing protein" evidence="1">
    <location>
        <begin position="20"/>
        <end position="248"/>
    </location>
</feature>
<name>A0ABR3GUG9_9PEZI</name>
<dbReference type="Proteomes" id="UP001447188">
    <property type="component" value="Unassembled WGS sequence"/>
</dbReference>
<protein>
    <recommendedName>
        <fullName evidence="4">Apple domain-containing protein</fullName>
    </recommendedName>
</protein>
<evidence type="ECO:0000313" key="3">
    <source>
        <dbReference type="Proteomes" id="UP001447188"/>
    </source>
</evidence>
<comment type="caution">
    <text evidence="2">The sequence shown here is derived from an EMBL/GenBank/DDBJ whole genome shotgun (WGS) entry which is preliminary data.</text>
</comment>
<evidence type="ECO:0000313" key="2">
    <source>
        <dbReference type="EMBL" id="KAL0639488.1"/>
    </source>
</evidence>
<reference evidence="2 3" key="1">
    <citation type="submission" date="2024-02" db="EMBL/GenBank/DDBJ databases">
        <title>Discinaceae phylogenomics.</title>
        <authorList>
            <person name="Dirks A.C."/>
            <person name="James T.Y."/>
        </authorList>
    </citation>
    <scope>NUCLEOTIDE SEQUENCE [LARGE SCALE GENOMIC DNA]</scope>
    <source>
        <strain evidence="2 3">ACD0624</strain>
    </source>
</reference>
<evidence type="ECO:0008006" key="4">
    <source>
        <dbReference type="Google" id="ProtNLM"/>
    </source>
</evidence>
<proteinExistence type="predicted"/>
<sequence>MHFPKILLLFSSLACVADCTVSDHDKALSELKSLGAEATSFCSSYLGIPKTTITAATVTPYVTVTTTVPITTTTIRVDRRSVPTPGACVFGFPCQQIDRRNHHHHIPIKLLPFSQAIISLACSFLHITPTVTTVTATVPTKTITITSPVTATATVTRANCDADASYNGSGNGMGNTVDFVPAMSALECCQTCQTTVNCVANAYVQGQCQLLEKIEVSPDAPTSDMCPLGLAGYSFGNHGGIVFKGPCA</sequence>
<gene>
    <name evidence="2" type="ORF">Q9L58_001517</name>
</gene>